<dbReference type="PANTHER" id="PTHR41533:SF1">
    <property type="entry name" value="L,D-TRANSPEPTIDASE YCBB-RELATED"/>
    <property type="match status" value="1"/>
</dbReference>
<feature type="domain" description="Peptidoglycan binding-like" evidence="2">
    <location>
        <begin position="34"/>
        <end position="89"/>
    </location>
</feature>
<dbReference type="Pfam" id="PF01471">
    <property type="entry name" value="PG_binding_1"/>
    <property type="match status" value="2"/>
</dbReference>
<evidence type="ECO:0000313" key="4">
    <source>
        <dbReference type="EMBL" id="KYD25275.1"/>
    </source>
</evidence>
<reference evidence="4 5" key="1">
    <citation type="submission" date="2016-01" db="EMBL/GenBank/DDBJ databases">
        <title>Draft Genome Sequences of Seven Thermophilic Sporeformers Isolated from Foods.</title>
        <authorList>
            <person name="Berendsen E.M."/>
            <person name="Wells-Bennik M.H."/>
            <person name="Krawcyk A.O."/>
            <person name="De Jong A."/>
            <person name="Holsappel S."/>
            <person name="Eijlander R.T."/>
            <person name="Kuipers O.P."/>
        </authorList>
    </citation>
    <scope>NUCLEOTIDE SEQUENCE [LARGE SCALE GENOMIC DNA]</scope>
    <source>
        <strain evidence="4 5">B4109</strain>
    </source>
</reference>
<evidence type="ECO:0000313" key="5">
    <source>
        <dbReference type="Proteomes" id="UP000075424"/>
    </source>
</evidence>
<dbReference type="EMBL" id="LQYV01000086">
    <property type="protein sequence ID" value="KYD25275.1"/>
    <property type="molecule type" value="Genomic_DNA"/>
</dbReference>
<dbReference type="PATRIC" id="fig|1422.14.peg.612"/>
<evidence type="ECO:0000259" key="2">
    <source>
        <dbReference type="Pfam" id="PF01471"/>
    </source>
</evidence>
<feature type="domain" description="Peptidoglycan binding-like" evidence="2">
    <location>
        <begin position="121"/>
        <end position="176"/>
    </location>
</feature>
<feature type="compositionally biased region" description="Polar residues" evidence="1">
    <location>
        <begin position="97"/>
        <end position="106"/>
    </location>
</feature>
<comment type="caution">
    <text evidence="4">The sequence shown here is derived from an EMBL/GenBank/DDBJ whole genome shotgun (WGS) entry which is preliminary data.</text>
</comment>
<evidence type="ECO:0000256" key="1">
    <source>
        <dbReference type="SAM" id="MobiDB-lite"/>
    </source>
</evidence>
<evidence type="ECO:0000313" key="6">
    <source>
        <dbReference type="Proteomes" id="UP000773850"/>
    </source>
</evidence>
<accession>A0A0K9HFV7</accession>
<dbReference type="SUPFAM" id="SSF47090">
    <property type="entry name" value="PGBD-like"/>
    <property type="match status" value="2"/>
</dbReference>
<protein>
    <submittedName>
        <fullName evidence="3">ESAT-6/Esx family secreted protein EsxA/YukE</fullName>
    </submittedName>
</protein>
<dbReference type="EMBL" id="LUCS01000010">
    <property type="protein sequence ID" value="KAF6511862.1"/>
    <property type="molecule type" value="Genomic_DNA"/>
</dbReference>
<name>A0A0K9HFV7_GEOSE</name>
<proteinExistence type="predicted"/>
<reference evidence="3 6" key="2">
    <citation type="submission" date="2016-03" db="EMBL/GenBank/DDBJ databases">
        <title>Spore heat resistance.</title>
        <authorList>
            <person name="Boekhorst J."/>
            <person name="Berendsen E.M."/>
            <person name="Wells-Bennik M.H."/>
            <person name="Kuipers O.P."/>
        </authorList>
    </citation>
    <scope>NUCLEOTIDE SEQUENCE [LARGE SCALE GENOMIC DNA]</scope>
    <source>
        <strain evidence="3 6">GS8</strain>
    </source>
</reference>
<feature type="region of interest" description="Disordered" evidence="1">
    <location>
        <begin position="97"/>
        <end position="119"/>
    </location>
</feature>
<dbReference type="InterPro" id="IPR036365">
    <property type="entry name" value="PGBD-like_sf"/>
</dbReference>
<organism evidence="4 5">
    <name type="scientific">Geobacillus stearothermophilus</name>
    <name type="common">Bacillus stearothermophilus</name>
    <dbReference type="NCBI Taxonomy" id="1422"/>
    <lineage>
        <taxon>Bacteria</taxon>
        <taxon>Bacillati</taxon>
        <taxon>Bacillota</taxon>
        <taxon>Bacilli</taxon>
        <taxon>Bacillales</taxon>
        <taxon>Anoxybacillaceae</taxon>
        <taxon>Geobacillus</taxon>
    </lineage>
</organism>
<dbReference type="InterPro" id="IPR002477">
    <property type="entry name" value="Peptidoglycan-bd-like"/>
</dbReference>
<evidence type="ECO:0000313" key="3">
    <source>
        <dbReference type="EMBL" id="KAF6511862.1"/>
    </source>
</evidence>
<dbReference type="InterPro" id="IPR052905">
    <property type="entry name" value="LD-transpeptidase_YkuD-like"/>
</dbReference>
<dbReference type="Proteomes" id="UP000773850">
    <property type="component" value="Unassembled WGS sequence"/>
</dbReference>
<dbReference type="Gene3D" id="1.10.101.10">
    <property type="entry name" value="PGBD-like superfamily/PGBD"/>
    <property type="match status" value="2"/>
</dbReference>
<gene>
    <name evidence="4" type="ORF">B4109_3182</name>
    <name evidence="3" type="ORF">GS8_831</name>
</gene>
<keyword evidence="6" id="KW-1185">Reference proteome</keyword>
<dbReference type="PANTHER" id="PTHR41533">
    <property type="entry name" value="L,D-TRANSPEPTIDASE HI_1667-RELATED"/>
    <property type="match status" value="1"/>
</dbReference>
<dbReference type="AlphaFoldDB" id="A0A0K9HFV7"/>
<feature type="compositionally biased region" description="Basic and acidic residues" evidence="1">
    <location>
        <begin position="107"/>
        <end position="119"/>
    </location>
</feature>
<dbReference type="Proteomes" id="UP000075424">
    <property type="component" value="Unassembled WGS sequence"/>
</dbReference>
<sequence>MMYVVDGTSRIIYYPSNYTNYLWSGQTLKRGDRNDYVKTLQSWLYKAGFNPGGIDGVYGANTEKAVKEFQKKVGITADGIAGKQTYQALQEYVRTQTTVSRSNSSGSDDRWTGQTLREGDRGQAVKDLQAKLQRLGYNVGAVDGIYGKQTAEAVKSFQKAHGLTADGLAGKSTYHAIEHAMQQKIYYNQKTIVENKYKALENKVHSKDSTWEEVVKSLKEIAKLGFDFIIGDDIKTLLDGNASTIDKLIASLSFIPGGKVVNEGVKLSKMGSKVLLRLDLQFFAREAVHSVIRSLPENPKDLLKRGWQDVTDPRMKANTKMREYKDPVTGLKVRFDPATPGASGYEGKDHYHIYNPNATGKNDMYLDINGNPVAKGSKASHIVINRGKK</sequence>
<dbReference type="InterPro" id="IPR036366">
    <property type="entry name" value="PGBDSf"/>
</dbReference>